<reference evidence="1 2" key="2">
    <citation type="journal article" date="2012" name="PLoS Pathog.">
        <title>Diverse lifestyles and strategies of plant pathogenesis encoded in the genomes of eighteen Dothideomycetes fungi.</title>
        <authorList>
            <person name="Ohm R.A."/>
            <person name="Feau N."/>
            <person name="Henrissat B."/>
            <person name="Schoch C.L."/>
            <person name="Horwitz B.A."/>
            <person name="Barry K.W."/>
            <person name="Condon B.J."/>
            <person name="Copeland A.C."/>
            <person name="Dhillon B."/>
            <person name="Glaser F."/>
            <person name="Hesse C.N."/>
            <person name="Kosti I."/>
            <person name="LaButti K."/>
            <person name="Lindquist E.A."/>
            <person name="Lucas S."/>
            <person name="Salamov A.A."/>
            <person name="Bradshaw R.E."/>
            <person name="Ciuffetti L."/>
            <person name="Hamelin R.C."/>
            <person name="Kema G.H.J."/>
            <person name="Lawrence C."/>
            <person name="Scott J.A."/>
            <person name="Spatafora J.W."/>
            <person name="Turgeon B.G."/>
            <person name="de Wit P.J.G.M."/>
            <person name="Zhong S."/>
            <person name="Goodwin S.B."/>
            <person name="Grigoriev I.V."/>
        </authorList>
    </citation>
    <scope>NUCLEOTIDE SEQUENCE [LARGE SCALE GENOMIC DNA]</scope>
    <source>
        <strain evidence="2">NZE10 / CBS 128990</strain>
    </source>
</reference>
<reference evidence="2" key="1">
    <citation type="journal article" date="2012" name="PLoS Genet.">
        <title>The genomes of the fungal plant pathogens Cladosporium fulvum and Dothistroma septosporum reveal adaptation to different hosts and lifestyles but also signatures of common ancestry.</title>
        <authorList>
            <person name="de Wit P.J.G.M."/>
            <person name="van der Burgt A."/>
            <person name="Oekmen B."/>
            <person name="Stergiopoulos I."/>
            <person name="Abd-Elsalam K.A."/>
            <person name="Aerts A.L."/>
            <person name="Bahkali A.H."/>
            <person name="Beenen H.G."/>
            <person name="Chettri P."/>
            <person name="Cox M.P."/>
            <person name="Datema E."/>
            <person name="de Vries R.P."/>
            <person name="Dhillon B."/>
            <person name="Ganley A.R."/>
            <person name="Griffiths S.A."/>
            <person name="Guo Y."/>
            <person name="Hamelin R.C."/>
            <person name="Henrissat B."/>
            <person name="Kabir M.S."/>
            <person name="Jashni M.K."/>
            <person name="Kema G."/>
            <person name="Klaubauf S."/>
            <person name="Lapidus A."/>
            <person name="Levasseur A."/>
            <person name="Lindquist E."/>
            <person name="Mehrabi R."/>
            <person name="Ohm R.A."/>
            <person name="Owen T.J."/>
            <person name="Salamov A."/>
            <person name="Schwelm A."/>
            <person name="Schijlen E."/>
            <person name="Sun H."/>
            <person name="van den Burg H.A."/>
            <person name="van Ham R.C.H.J."/>
            <person name="Zhang S."/>
            <person name="Goodwin S.B."/>
            <person name="Grigoriev I.V."/>
            <person name="Collemare J."/>
            <person name="Bradshaw R.E."/>
        </authorList>
    </citation>
    <scope>NUCLEOTIDE SEQUENCE [LARGE SCALE GENOMIC DNA]</scope>
    <source>
        <strain evidence="2">NZE10 / CBS 128990</strain>
    </source>
</reference>
<name>N1PGJ2_DOTSN</name>
<keyword evidence="2" id="KW-1185">Reference proteome</keyword>
<proteinExistence type="predicted"/>
<dbReference type="EMBL" id="KB446542">
    <property type="protein sequence ID" value="EME41229.1"/>
    <property type="molecule type" value="Genomic_DNA"/>
</dbReference>
<dbReference type="AlphaFoldDB" id="N1PGJ2"/>
<evidence type="ECO:0008006" key="3">
    <source>
        <dbReference type="Google" id="ProtNLM"/>
    </source>
</evidence>
<dbReference type="Proteomes" id="UP000016933">
    <property type="component" value="Unassembled WGS sequence"/>
</dbReference>
<dbReference type="Gene3D" id="3.40.50.150">
    <property type="entry name" value="Vaccinia Virus protein VP39"/>
    <property type="match status" value="1"/>
</dbReference>
<accession>N1PGJ2</accession>
<evidence type="ECO:0000313" key="2">
    <source>
        <dbReference type="Proteomes" id="UP000016933"/>
    </source>
</evidence>
<dbReference type="InterPro" id="IPR029063">
    <property type="entry name" value="SAM-dependent_MTases_sf"/>
</dbReference>
<organism evidence="1 2">
    <name type="scientific">Dothistroma septosporum (strain NZE10 / CBS 128990)</name>
    <name type="common">Red band needle blight fungus</name>
    <name type="synonym">Mycosphaerella pini</name>
    <dbReference type="NCBI Taxonomy" id="675120"/>
    <lineage>
        <taxon>Eukaryota</taxon>
        <taxon>Fungi</taxon>
        <taxon>Dikarya</taxon>
        <taxon>Ascomycota</taxon>
        <taxon>Pezizomycotina</taxon>
        <taxon>Dothideomycetes</taxon>
        <taxon>Dothideomycetidae</taxon>
        <taxon>Mycosphaerellales</taxon>
        <taxon>Mycosphaerellaceae</taxon>
        <taxon>Dothistroma</taxon>
    </lineage>
</organism>
<protein>
    <recommendedName>
        <fullName evidence="3">Methyltransferase type 11 domain-containing protein</fullName>
    </recommendedName>
</protein>
<dbReference type="HOGENOM" id="CLU_2704776_0_0_1"/>
<gene>
    <name evidence="1" type="ORF">DOTSEDRAFT_46271</name>
</gene>
<evidence type="ECO:0000313" key="1">
    <source>
        <dbReference type="EMBL" id="EME41229.1"/>
    </source>
</evidence>
<sequence length="73" mass="8166">MPNGQPVDMLASREAVHWTNMDVLATKLQNILKPRGALAFWIYGTRRIFPKDPESAPVEAAFNAANNKNLRCV</sequence>